<evidence type="ECO:0000313" key="4">
    <source>
        <dbReference type="Proteomes" id="UP000657918"/>
    </source>
</evidence>
<dbReference type="Pfam" id="PF12701">
    <property type="entry name" value="LSM14"/>
    <property type="match status" value="1"/>
</dbReference>
<dbReference type="PANTHER" id="PTHR13586">
    <property type="entry name" value="SCD6 PROTEIN-RELATED"/>
    <property type="match status" value="1"/>
</dbReference>
<dbReference type="OrthoDB" id="21539at2759"/>
<evidence type="ECO:0000313" key="3">
    <source>
        <dbReference type="EMBL" id="KAF9674151.1"/>
    </source>
</evidence>
<name>A0A835MUP9_9ROSI</name>
<sequence length="78" mass="8459">MEAAENSNNTASTSRSSSTAGSYIGRVISLPSKSEIRYEGTLYNINTEESNMTPCVDKDSISSTPRSRYIVSFTAINV</sequence>
<organism evidence="3 4">
    <name type="scientific">Salix dunnii</name>
    <dbReference type="NCBI Taxonomy" id="1413687"/>
    <lineage>
        <taxon>Eukaryota</taxon>
        <taxon>Viridiplantae</taxon>
        <taxon>Streptophyta</taxon>
        <taxon>Embryophyta</taxon>
        <taxon>Tracheophyta</taxon>
        <taxon>Spermatophyta</taxon>
        <taxon>Magnoliopsida</taxon>
        <taxon>eudicotyledons</taxon>
        <taxon>Gunneridae</taxon>
        <taxon>Pentapetalae</taxon>
        <taxon>rosids</taxon>
        <taxon>fabids</taxon>
        <taxon>Malpighiales</taxon>
        <taxon>Salicaceae</taxon>
        <taxon>Saliceae</taxon>
        <taxon>Salix</taxon>
    </lineage>
</organism>
<dbReference type="Proteomes" id="UP000657918">
    <property type="component" value="Unassembled WGS sequence"/>
</dbReference>
<dbReference type="InterPro" id="IPR025609">
    <property type="entry name" value="Lsm14-like_N"/>
</dbReference>
<comment type="caution">
    <text evidence="3">The sequence shown here is derived from an EMBL/GenBank/DDBJ whole genome shotgun (WGS) entry which is preliminary data.</text>
</comment>
<dbReference type="PANTHER" id="PTHR13586:SF0">
    <property type="entry name" value="TRAILER HITCH, ISOFORM H"/>
    <property type="match status" value="1"/>
</dbReference>
<gene>
    <name evidence="3" type="ORF">SADUNF_Sadunf10G0097800</name>
</gene>
<reference evidence="3 4" key="1">
    <citation type="submission" date="2020-10" db="EMBL/GenBank/DDBJ databases">
        <title>Plant Genome Project.</title>
        <authorList>
            <person name="Zhang R.-G."/>
        </authorList>
    </citation>
    <scope>NUCLEOTIDE SEQUENCE [LARGE SCALE GENOMIC DNA]</scope>
    <source>
        <strain evidence="3">FAFU-HL-1</strain>
        <tissue evidence="3">Leaf</tissue>
    </source>
</reference>
<dbReference type="InterPro" id="IPR010920">
    <property type="entry name" value="LSM_dom_sf"/>
</dbReference>
<feature type="domain" description="Lsm14-like N-terminal" evidence="2">
    <location>
        <begin position="23"/>
        <end position="53"/>
    </location>
</feature>
<dbReference type="GO" id="GO:0000932">
    <property type="term" value="C:P-body"/>
    <property type="evidence" value="ECO:0007669"/>
    <property type="project" value="TreeGrafter"/>
</dbReference>
<dbReference type="EMBL" id="JADGMS010000010">
    <property type="protein sequence ID" value="KAF9674151.1"/>
    <property type="molecule type" value="Genomic_DNA"/>
</dbReference>
<dbReference type="AlphaFoldDB" id="A0A835MUP9"/>
<keyword evidence="4" id="KW-1185">Reference proteome</keyword>
<accession>A0A835MUP9</accession>
<protein>
    <recommendedName>
        <fullName evidence="2">Lsm14-like N-terminal domain-containing protein</fullName>
    </recommendedName>
</protein>
<proteinExistence type="predicted"/>
<dbReference type="SUPFAM" id="SSF50182">
    <property type="entry name" value="Sm-like ribonucleoproteins"/>
    <property type="match status" value="1"/>
</dbReference>
<dbReference type="Gene3D" id="2.30.30.100">
    <property type="match status" value="1"/>
</dbReference>
<dbReference type="GO" id="GO:0034063">
    <property type="term" value="P:stress granule assembly"/>
    <property type="evidence" value="ECO:0007669"/>
    <property type="project" value="TreeGrafter"/>
</dbReference>
<evidence type="ECO:0000256" key="1">
    <source>
        <dbReference type="SAM" id="MobiDB-lite"/>
    </source>
</evidence>
<evidence type="ECO:0000259" key="2">
    <source>
        <dbReference type="Pfam" id="PF12701"/>
    </source>
</evidence>
<feature type="region of interest" description="Disordered" evidence="1">
    <location>
        <begin position="1"/>
        <end position="20"/>
    </location>
</feature>
<dbReference type="GO" id="GO:0033962">
    <property type="term" value="P:P-body assembly"/>
    <property type="evidence" value="ECO:0007669"/>
    <property type="project" value="TreeGrafter"/>
</dbReference>
<dbReference type="GO" id="GO:0003729">
    <property type="term" value="F:mRNA binding"/>
    <property type="evidence" value="ECO:0007669"/>
    <property type="project" value="TreeGrafter"/>
</dbReference>